<organism evidence="1 2">
    <name type="scientific">Glaciihabitans arcticus</name>
    <dbReference type="NCBI Taxonomy" id="2668039"/>
    <lineage>
        <taxon>Bacteria</taxon>
        <taxon>Bacillati</taxon>
        <taxon>Actinomycetota</taxon>
        <taxon>Actinomycetes</taxon>
        <taxon>Micrococcales</taxon>
        <taxon>Microbacteriaceae</taxon>
        <taxon>Glaciihabitans</taxon>
    </lineage>
</organism>
<dbReference type="EMBL" id="SISG01000001">
    <property type="protein sequence ID" value="TBN56586.1"/>
    <property type="molecule type" value="Genomic_DNA"/>
</dbReference>
<dbReference type="Proteomes" id="UP000294194">
    <property type="component" value="Unassembled WGS sequence"/>
</dbReference>
<dbReference type="Gene3D" id="3.90.1150.200">
    <property type="match status" value="1"/>
</dbReference>
<keyword evidence="2" id="KW-1185">Reference proteome</keyword>
<reference evidence="2" key="1">
    <citation type="submission" date="2019-02" db="EMBL/GenBank/DDBJ databases">
        <title>Glaciihabitans arcticus sp. nov., a psychrotolerant bacterium isolated from polar soil.</title>
        <authorList>
            <person name="Dahal R.H."/>
        </authorList>
    </citation>
    <scope>NUCLEOTIDE SEQUENCE [LARGE SCALE GENOMIC DNA]</scope>
    <source>
        <strain evidence="2">RP-3-7</strain>
    </source>
</reference>
<sequence length="136" mass="15140">MADTFSAEERAAMKDRAKELKAQAKQADFTQDVLDRINEMPDDERAIAEKIHELVTKHAPNLSPKTWYGMPGWALDGAIVIFFQAATKFKARYSTLGFNDTAKLDDGSFWPTAYALTKITKVDEKAIIDLITKAAG</sequence>
<dbReference type="RefSeq" id="WP_130980696.1">
    <property type="nucleotide sequence ID" value="NZ_SISG01000001.1"/>
</dbReference>
<gene>
    <name evidence="1" type="ORF">EYE40_03770</name>
</gene>
<proteinExistence type="predicted"/>
<evidence type="ECO:0000313" key="1">
    <source>
        <dbReference type="EMBL" id="TBN56586.1"/>
    </source>
</evidence>
<dbReference type="AlphaFoldDB" id="A0A4Q9GPB1"/>
<dbReference type="SUPFAM" id="SSF159888">
    <property type="entry name" value="YdhG-like"/>
    <property type="match status" value="1"/>
</dbReference>
<comment type="caution">
    <text evidence="1">The sequence shown here is derived from an EMBL/GenBank/DDBJ whole genome shotgun (WGS) entry which is preliminary data.</text>
</comment>
<accession>A0A4Q9GPB1</accession>
<protein>
    <submittedName>
        <fullName evidence="1">Uncharacterized protein</fullName>
    </submittedName>
</protein>
<name>A0A4Q9GPB1_9MICO</name>
<evidence type="ECO:0000313" key="2">
    <source>
        <dbReference type="Proteomes" id="UP000294194"/>
    </source>
</evidence>